<feature type="region of interest" description="Disordered" evidence="1">
    <location>
        <begin position="1"/>
        <end position="36"/>
    </location>
</feature>
<reference evidence="2" key="1">
    <citation type="submission" date="2023-07" db="EMBL/GenBank/DDBJ databases">
        <title>Chromosome-level genome assembly of Artemia franciscana.</title>
        <authorList>
            <person name="Jo E."/>
        </authorList>
    </citation>
    <scope>NUCLEOTIDE SEQUENCE</scope>
    <source>
        <tissue evidence="2">Whole body</tissue>
    </source>
</reference>
<dbReference type="InterPro" id="IPR040031">
    <property type="entry name" value="Codanin-1"/>
</dbReference>
<protein>
    <submittedName>
        <fullName evidence="2">Uncharacterized protein</fullName>
    </submittedName>
</protein>
<dbReference type="Proteomes" id="UP001187531">
    <property type="component" value="Unassembled WGS sequence"/>
</dbReference>
<comment type="caution">
    <text evidence="2">The sequence shown here is derived from an EMBL/GenBank/DDBJ whole genome shotgun (WGS) entry which is preliminary data.</text>
</comment>
<dbReference type="GO" id="GO:0006325">
    <property type="term" value="P:chromatin organization"/>
    <property type="evidence" value="ECO:0007669"/>
    <property type="project" value="TreeGrafter"/>
</dbReference>
<dbReference type="EMBL" id="JAVRJZ010000020">
    <property type="protein sequence ID" value="KAK2706566.1"/>
    <property type="molecule type" value="Genomic_DNA"/>
</dbReference>
<dbReference type="GO" id="GO:0005634">
    <property type="term" value="C:nucleus"/>
    <property type="evidence" value="ECO:0007669"/>
    <property type="project" value="TreeGrafter"/>
</dbReference>
<dbReference type="AlphaFoldDB" id="A0AA88HFL3"/>
<dbReference type="PANTHER" id="PTHR28678">
    <property type="entry name" value="CODANIN-1"/>
    <property type="match status" value="1"/>
</dbReference>
<evidence type="ECO:0000256" key="1">
    <source>
        <dbReference type="SAM" id="MobiDB-lite"/>
    </source>
</evidence>
<accession>A0AA88HFL3</accession>
<feature type="compositionally biased region" description="Low complexity" evidence="1">
    <location>
        <begin position="14"/>
        <end position="25"/>
    </location>
</feature>
<keyword evidence="3" id="KW-1185">Reference proteome</keyword>
<proteinExistence type="predicted"/>
<evidence type="ECO:0000313" key="2">
    <source>
        <dbReference type="EMBL" id="KAK2706566.1"/>
    </source>
</evidence>
<dbReference type="PANTHER" id="PTHR28678:SF1">
    <property type="entry name" value="CODANIN-1"/>
    <property type="match status" value="1"/>
</dbReference>
<sequence length="403" mass="46024">MPQERPQRRVNLFPSPSGSNSPSTPKYCENVDRRQPKTPSGFVLGDFVSLDVKKRLSSCDKKRRINPTSVELSEPKFGTVVRDLESSSAFKNAVERVDDNLSEIREGLKSERERIREKAWLKPFPEKLTTESNKIQPSLDLVTQKEELVQIADKYLNYVNSELLNFGSEFNFLFHLLTSTNGTRMKHFVINPELLYSAHNCCFLAVTILNSLRNFLSCLNGTTLKLLLRTGLIETMNLELANFLSELHQRKLAPSRVTLLQENVPFSIDNDIISCYANQVDFQAFKKQRDLFYEVYRVWKEDHMKDDWDFGQVLGSRIRGALNRRNGPINGSRFARLFCNQLISSCRNGGSFYGDSSQGDDAELLNLANSTSIAKIRKLQVGVTFSSLLPSFPLTVKRFKIRM</sequence>
<evidence type="ECO:0000313" key="3">
    <source>
        <dbReference type="Proteomes" id="UP001187531"/>
    </source>
</evidence>
<name>A0AA88HFL3_ARTSF</name>
<organism evidence="2 3">
    <name type="scientific">Artemia franciscana</name>
    <name type="common">Brine shrimp</name>
    <name type="synonym">Artemia sanfranciscana</name>
    <dbReference type="NCBI Taxonomy" id="6661"/>
    <lineage>
        <taxon>Eukaryota</taxon>
        <taxon>Metazoa</taxon>
        <taxon>Ecdysozoa</taxon>
        <taxon>Arthropoda</taxon>
        <taxon>Crustacea</taxon>
        <taxon>Branchiopoda</taxon>
        <taxon>Anostraca</taxon>
        <taxon>Artemiidae</taxon>
        <taxon>Artemia</taxon>
    </lineage>
</organism>
<gene>
    <name evidence="2" type="ORF">QYM36_016560</name>
</gene>